<comment type="caution">
    <text evidence="1">The sequence shown here is derived from an EMBL/GenBank/DDBJ whole genome shotgun (WGS) entry which is preliminary data.</text>
</comment>
<accession>A0A4C1ZK79</accession>
<evidence type="ECO:0000313" key="2">
    <source>
        <dbReference type="Proteomes" id="UP000299102"/>
    </source>
</evidence>
<dbReference type="Proteomes" id="UP000299102">
    <property type="component" value="Unassembled WGS sequence"/>
</dbReference>
<gene>
    <name evidence="1" type="ORF">EVAR_66781_1</name>
</gene>
<sequence>MHDRVTAIEILLIAISRYCNGNPRAAEGIRAEEHRIIVRVNIQCRISYLRRHDANASVCVCYGSGENIAKSRCCSVTRYKIPMCLPQMSSRQSSARHVNIQRDLPVGIFGFYRNGEQKQRRFEIVYETKIEIEDCGTKIEMMSAIRIEMRNSIEIRIKPTWLQHENQPAQLVRYHTLTKYRREVTASAVVFHPVRETSDDPLPLHRISIPIREASKALVTRLESKETKVADALCHCKELKWRWAGHIAWLTDNIWTHRLTSRVGQIRL</sequence>
<dbReference type="AlphaFoldDB" id="A0A4C1ZK79"/>
<reference evidence="1 2" key="1">
    <citation type="journal article" date="2019" name="Commun. Biol.">
        <title>The bagworm genome reveals a unique fibroin gene that provides high tensile strength.</title>
        <authorList>
            <person name="Kono N."/>
            <person name="Nakamura H."/>
            <person name="Ohtoshi R."/>
            <person name="Tomita M."/>
            <person name="Numata K."/>
            <person name="Arakawa K."/>
        </authorList>
    </citation>
    <scope>NUCLEOTIDE SEQUENCE [LARGE SCALE GENOMIC DNA]</scope>
</reference>
<organism evidence="1 2">
    <name type="scientific">Eumeta variegata</name>
    <name type="common">Bagworm moth</name>
    <name type="synonym">Eumeta japonica</name>
    <dbReference type="NCBI Taxonomy" id="151549"/>
    <lineage>
        <taxon>Eukaryota</taxon>
        <taxon>Metazoa</taxon>
        <taxon>Ecdysozoa</taxon>
        <taxon>Arthropoda</taxon>
        <taxon>Hexapoda</taxon>
        <taxon>Insecta</taxon>
        <taxon>Pterygota</taxon>
        <taxon>Neoptera</taxon>
        <taxon>Endopterygota</taxon>
        <taxon>Lepidoptera</taxon>
        <taxon>Glossata</taxon>
        <taxon>Ditrysia</taxon>
        <taxon>Tineoidea</taxon>
        <taxon>Psychidae</taxon>
        <taxon>Oiketicinae</taxon>
        <taxon>Eumeta</taxon>
    </lineage>
</organism>
<name>A0A4C1ZK79_EUMVA</name>
<dbReference type="EMBL" id="BGZK01001920">
    <property type="protein sequence ID" value="GBP88290.1"/>
    <property type="molecule type" value="Genomic_DNA"/>
</dbReference>
<proteinExistence type="predicted"/>
<keyword evidence="2" id="KW-1185">Reference proteome</keyword>
<protein>
    <submittedName>
        <fullName evidence="1">Uncharacterized protein</fullName>
    </submittedName>
</protein>
<evidence type="ECO:0000313" key="1">
    <source>
        <dbReference type="EMBL" id="GBP88290.1"/>
    </source>
</evidence>
<dbReference type="OrthoDB" id="407509at2759"/>